<dbReference type="EC" id="2.1.1.197" evidence="3 8"/>
<dbReference type="KEGG" id="mmai:sS8_4597"/>
<dbReference type="InterPro" id="IPR013216">
    <property type="entry name" value="Methyltransf_11"/>
</dbReference>
<dbReference type="GO" id="GO:0008757">
    <property type="term" value="F:S-adenosylmethionine-dependent methyltransferase activity"/>
    <property type="evidence" value="ECO:0007669"/>
    <property type="project" value="InterPro"/>
</dbReference>
<evidence type="ECO:0000256" key="6">
    <source>
        <dbReference type="ARBA" id="ARBA00022691"/>
    </source>
</evidence>
<dbReference type="Proteomes" id="UP000266313">
    <property type="component" value="Chromosome"/>
</dbReference>
<keyword evidence="6 8" id="KW-0949">S-adenosyl-L-methionine</keyword>
<evidence type="ECO:0000256" key="1">
    <source>
        <dbReference type="ARBA" id="ARBA00000852"/>
    </source>
</evidence>
<dbReference type="GO" id="GO:0010340">
    <property type="term" value="F:carboxyl-O-methyltransferase activity"/>
    <property type="evidence" value="ECO:0007669"/>
    <property type="project" value="UniProtKB-UniRule"/>
</dbReference>
<comment type="catalytic activity">
    <reaction evidence="1 8">
        <text>malonyl-[ACP] + S-adenosyl-L-methionine = malonyl-[ACP] methyl ester + S-adenosyl-L-homocysteine</text>
        <dbReference type="Rhea" id="RHEA:17105"/>
        <dbReference type="Rhea" id="RHEA-COMP:9623"/>
        <dbReference type="Rhea" id="RHEA-COMP:9954"/>
        <dbReference type="ChEBI" id="CHEBI:57856"/>
        <dbReference type="ChEBI" id="CHEBI:59789"/>
        <dbReference type="ChEBI" id="CHEBI:78449"/>
        <dbReference type="ChEBI" id="CHEBI:78845"/>
        <dbReference type="EC" id="2.1.1.197"/>
    </reaction>
</comment>
<evidence type="ECO:0000256" key="4">
    <source>
        <dbReference type="ARBA" id="ARBA00022603"/>
    </source>
</evidence>
<evidence type="ECO:0000313" key="11">
    <source>
        <dbReference type="Proteomes" id="UP000266313"/>
    </source>
</evidence>
<evidence type="ECO:0000256" key="3">
    <source>
        <dbReference type="ARBA" id="ARBA00012327"/>
    </source>
</evidence>
<evidence type="ECO:0000313" key="10">
    <source>
        <dbReference type="EMBL" id="BBA36527.1"/>
    </source>
</evidence>
<sequence>MAAPDLLQSGRYGCLPDKRLIGRSFSAAAERYDGIAGLQRAAGEKLLFRLAEMSLAPERVVDLGSGTGYLATRLIELYPNAELVALDIAEGMLRFARSRYGASGAGRAVCGDAEAMPFRDRTMDLVFSNVAIQWCSALGPAFREIGRVLKPDGVVLFSTFGTETLKELRSAWASVDDHSHVNQFGDTAAVKAALYDVGFGEVEVAAEVNRLEYRSVYDLMRELKALGAHNVTLGRPRHLTGKGRLREMIAAYEEQTDGNGIEASFELVFGYAKGPAE</sequence>
<dbReference type="InterPro" id="IPR011814">
    <property type="entry name" value="BioC"/>
</dbReference>
<gene>
    <name evidence="8" type="primary">bioC</name>
    <name evidence="10" type="ORF">sS8_4597</name>
</gene>
<dbReference type="Pfam" id="PF08241">
    <property type="entry name" value="Methyltransf_11"/>
    <property type="match status" value="1"/>
</dbReference>
<evidence type="ECO:0000256" key="7">
    <source>
        <dbReference type="ARBA" id="ARBA00022756"/>
    </source>
</evidence>
<dbReference type="AlphaFoldDB" id="A0A250KY29"/>
<dbReference type="SUPFAM" id="SSF53335">
    <property type="entry name" value="S-adenosyl-L-methionine-dependent methyltransferases"/>
    <property type="match status" value="1"/>
</dbReference>
<evidence type="ECO:0000256" key="5">
    <source>
        <dbReference type="ARBA" id="ARBA00022679"/>
    </source>
</evidence>
<keyword evidence="4 8" id="KW-0489">Methyltransferase</keyword>
<dbReference type="PANTHER" id="PTHR13090">
    <property type="entry name" value="ARGININE-HYDROXYLASE NDUFAF5, MITOCHONDRIAL"/>
    <property type="match status" value="1"/>
</dbReference>
<dbReference type="UniPathway" id="UPA00078"/>
<accession>A0A250KY29</accession>
<evidence type="ECO:0000256" key="2">
    <source>
        <dbReference type="ARBA" id="ARBA00004746"/>
    </source>
</evidence>
<reference evidence="10 11" key="1">
    <citation type="submission" date="2016-12" db="EMBL/GenBank/DDBJ databases">
        <title>Genome sequencing of Methylocaldum marinum.</title>
        <authorList>
            <person name="Takeuchi M."/>
            <person name="Kamagata Y."/>
            <person name="Hiraoka S."/>
            <person name="Oshima K."/>
            <person name="Hattori M."/>
            <person name="Iwasaki W."/>
        </authorList>
    </citation>
    <scope>NUCLEOTIDE SEQUENCE [LARGE SCALE GENOMIC DNA]</scope>
    <source>
        <strain evidence="10 11">S8</strain>
    </source>
</reference>
<dbReference type="HAMAP" id="MF_00835">
    <property type="entry name" value="BioC"/>
    <property type="match status" value="1"/>
</dbReference>
<proteinExistence type="inferred from homology"/>
<dbReference type="InterPro" id="IPR029063">
    <property type="entry name" value="SAM-dependent_MTases_sf"/>
</dbReference>
<keyword evidence="5 8" id="KW-0808">Transferase</keyword>
<dbReference type="CDD" id="cd02440">
    <property type="entry name" value="AdoMet_MTases"/>
    <property type="match status" value="1"/>
</dbReference>
<evidence type="ECO:0000259" key="9">
    <source>
        <dbReference type="Pfam" id="PF08241"/>
    </source>
</evidence>
<dbReference type="NCBIfam" id="TIGR02072">
    <property type="entry name" value="BioC"/>
    <property type="match status" value="1"/>
</dbReference>
<dbReference type="GO" id="GO:0009102">
    <property type="term" value="P:biotin biosynthetic process"/>
    <property type="evidence" value="ECO:0007669"/>
    <property type="project" value="UniProtKB-UniRule"/>
</dbReference>
<name>A0A250KY29_9GAMM</name>
<dbReference type="EMBL" id="AP017928">
    <property type="protein sequence ID" value="BBA36527.1"/>
    <property type="molecule type" value="Genomic_DNA"/>
</dbReference>
<evidence type="ECO:0000256" key="8">
    <source>
        <dbReference type="HAMAP-Rule" id="MF_00835"/>
    </source>
</evidence>
<keyword evidence="11" id="KW-1185">Reference proteome</keyword>
<keyword evidence="7 8" id="KW-0093">Biotin biosynthesis</keyword>
<dbReference type="InterPro" id="IPR050602">
    <property type="entry name" value="Malonyl-ACP_OMT"/>
</dbReference>
<dbReference type="GO" id="GO:0032259">
    <property type="term" value="P:methylation"/>
    <property type="evidence" value="ECO:0007669"/>
    <property type="project" value="UniProtKB-KW"/>
</dbReference>
<comment type="pathway">
    <text evidence="2 8">Cofactor biosynthesis; biotin biosynthesis.</text>
</comment>
<dbReference type="RefSeq" id="WP_170161214.1">
    <property type="nucleotide sequence ID" value="NZ_AP017928.1"/>
</dbReference>
<dbReference type="Gene3D" id="3.40.50.150">
    <property type="entry name" value="Vaccinia Virus protein VP39"/>
    <property type="match status" value="1"/>
</dbReference>
<comment type="function">
    <text evidence="8">Converts the free carboxyl group of a malonyl-thioester to its methyl ester by transfer of a methyl group from S-adenosyl-L-methionine (SAM). It allows to synthesize pimeloyl-ACP via the fatty acid synthetic pathway.</text>
</comment>
<dbReference type="PANTHER" id="PTHR13090:SF1">
    <property type="entry name" value="ARGININE-HYDROXYLASE NDUFAF5, MITOCHONDRIAL"/>
    <property type="match status" value="1"/>
</dbReference>
<feature type="domain" description="Methyltransferase type 11" evidence="9">
    <location>
        <begin position="61"/>
        <end position="157"/>
    </location>
</feature>
<comment type="similarity">
    <text evidence="8">Belongs to the methyltransferase superfamily.</text>
</comment>
<protein>
    <recommendedName>
        <fullName evidence="3 8">Malonyl-[acyl-carrier protein] O-methyltransferase</fullName>
        <shortName evidence="8">Malonyl-ACP O-methyltransferase</shortName>
        <ecNumber evidence="3 8">2.1.1.197</ecNumber>
    </recommendedName>
    <alternativeName>
        <fullName evidence="8">Biotin synthesis protein BioC</fullName>
    </alternativeName>
</protein>
<organism evidence="10 11">
    <name type="scientific">Methylocaldum marinum</name>
    <dbReference type="NCBI Taxonomy" id="1432792"/>
    <lineage>
        <taxon>Bacteria</taxon>
        <taxon>Pseudomonadati</taxon>
        <taxon>Pseudomonadota</taxon>
        <taxon>Gammaproteobacteria</taxon>
        <taxon>Methylococcales</taxon>
        <taxon>Methylococcaceae</taxon>
        <taxon>Methylocaldum</taxon>
    </lineage>
</organism>
<dbReference type="GO" id="GO:0102130">
    <property type="term" value="F:malonyl-CoA methyltransferase activity"/>
    <property type="evidence" value="ECO:0007669"/>
    <property type="project" value="UniProtKB-EC"/>
</dbReference>